<proteinExistence type="predicted"/>
<sequence>MLNRSFYELLPYGYMAVASTSLMVLESSFAHFCAIVLFVLGARVYSLRSQNRRTDPVKRRKTGNIPNYLYELMPFLYVLTALAIFKYLHQKMFLVAAICLLGYGFYILFSRSLYRHHRLPVTPFF</sequence>
<keyword evidence="1" id="KW-0812">Transmembrane</keyword>
<protein>
    <submittedName>
        <fullName evidence="2">Uncharacterized protein</fullName>
    </submittedName>
</protein>
<keyword evidence="1" id="KW-1133">Transmembrane helix</keyword>
<feature type="transmembrane region" description="Helical" evidence="1">
    <location>
        <begin position="29"/>
        <end position="47"/>
    </location>
</feature>
<name>A0ABX7YT18_9GAMM</name>
<organism evidence="2 3">
    <name type="scientific">Shewanella yunxiaonensis</name>
    <dbReference type="NCBI Taxonomy" id="2829809"/>
    <lineage>
        <taxon>Bacteria</taxon>
        <taxon>Pseudomonadati</taxon>
        <taxon>Pseudomonadota</taxon>
        <taxon>Gammaproteobacteria</taxon>
        <taxon>Alteromonadales</taxon>
        <taxon>Shewanellaceae</taxon>
        <taxon>Shewanella</taxon>
    </lineage>
</organism>
<gene>
    <name evidence="2" type="ORF">KDN34_14905</name>
</gene>
<keyword evidence="3" id="KW-1185">Reference proteome</keyword>
<feature type="transmembrane region" description="Helical" evidence="1">
    <location>
        <begin position="68"/>
        <end position="85"/>
    </location>
</feature>
<reference evidence="2 3" key="1">
    <citation type="submission" date="2021-04" db="EMBL/GenBank/DDBJ databases">
        <title>Novel species identification of genus Shewanella.</title>
        <authorList>
            <person name="Liu G."/>
        </authorList>
    </citation>
    <scope>NUCLEOTIDE SEQUENCE [LARGE SCALE GENOMIC DNA]</scope>
    <source>
        <strain evidence="2 3">FJAT-54481</strain>
    </source>
</reference>
<evidence type="ECO:0000256" key="1">
    <source>
        <dbReference type="SAM" id="Phobius"/>
    </source>
</evidence>
<accession>A0ABX7YT18</accession>
<dbReference type="Proteomes" id="UP000679575">
    <property type="component" value="Chromosome"/>
</dbReference>
<evidence type="ECO:0000313" key="3">
    <source>
        <dbReference type="Proteomes" id="UP000679575"/>
    </source>
</evidence>
<dbReference type="EMBL" id="CP073587">
    <property type="protein sequence ID" value="QUN05461.1"/>
    <property type="molecule type" value="Genomic_DNA"/>
</dbReference>
<dbReference type="RefSeq" id="WP_212594492.1">
    <property type="nucleotide sequence ID" value="NZ_CP073587.1"/>
</dbReference>
<feature type="transmembrane region" description="Helical" evidence="1">
    <location>
        <begin position="91"/>
        <end position="109"/>
    </location>
</feature>
<keyword evidence="1" id="KW-0472">Membrane</keyword>
<evidence type="ECO:0000313" key="2">
    <source>
        <dbReference type="EMBL" id="QUN05461.1"/>
    </source>
</evidence>